<dbReference type="Proteomes" id="UP000034182">
    <property type="component" value="Unassembled WGS sequence"/>
</dbReference>
<comment type="caution">
    <text evidence="1">The sequence shown here is derived from an EMBL/GenBank/DDBJ whole genome shotgun (WGS) entry which is preliminary data.</text>
</comment>
<dbReference type="EMBL" id="LAQI01000185">
    <property type="protein sequence ID" value="KKY15729.1"/>
    <property type="molecule type" value="Genomic_DNA"/>
</dbReference>
<accession>A0A0G2DYS8</accession>
<protein>
    <submittedName>
        <fullName evidence="1">Uncharacterized protein</fullName>
    </submittedName>
</protein>
<gene>
    <name evidence="1" type="ORF">UCDDS831_g07494</name>
</gene>
<proteinExistence type="predicted"/>
<evidence type="ECO:0000313" key="2">
    <source>
        <dbReference type="Proteomes" id="UP000034182"/>
    </source>
</evidence>
<reference evidence="1 2" key="2">
    <citation type="submission" date="2015-05" db="EMBL/GenBank/DDBJ databases">
        <title>Distinctive expansion of gene families associated with plant cell wall degradation and secondary metabolism in the genomes of grapevine trunk pathogens.</title>
        <authorList>
            <person name="Lawrence D.P."/>
            <person name="Travadon R."/>
            <person name="Rolshausen P.E."/>
            <person name="Baumgartner K."/>
        </authorList>
    </citation>
    <scope>NUCLEOTIDE SEQUENCE [LARGE SCALE GENOMIC DNA]</scope>
    <source>
        <strain evidence="1">DS831</strain>
    </source>
</reference>
<organism evidence="1 2">
    <name type="scientific">Diplodia seriata</name>
    <dbReference type="NCBI Taxonomy" id="420778"/>
    <lineage>
        <taxon>Eukaryota</taxon>
        <taxon>Fungi</taxon>
        <taxon>Dikarya</taxon>
        <taxon>Ascomycota</taxon>
        <taxon>Pezizomycotina</taxon>
        <taxon>Dothideomycetes</taxon>
        <taxon>Dothideomycetes incertae sedis</taxon>
        <taxon>Botryosphaeriales</taxon>
        <taxon>Botryosphaeriaceae</taxon>
        <taxon>Diplodia</taxon>
    </lineage>
</organism>
<evidence type="ECO:0000313" key="1">
    <source>
        <dbReference type="EMBL" id="KKY15729.1"/>
    </source>
</evidence>
<name>A0A0G2DYS8_9PEZI</name>
<dbReference type="AlphaFoldDB" id="A0A0G2DYS8"/>
<sequence>MSDNEDAPPRRAVAPRQPVHFINLCGLRVGKVHASKDPEDTGKTVFAMLTADDNIQYRIDGGRLVAVDQIAWFTTYHHGTVMHRLKLHRKLADIFKTAWILHVIANAEIHQMEKDIRLLDVGFAICGDLGLLGGIPPIAGALNVLPPDFRTKRDAAVRAFDQVKAAYPDVGVQINQFSVARAAGYLKTFESDFIQGFFELDEDDPFRLDIYVIRASELSEQVEDRKKLVKPRWMTKQWLEDHEPFFTSKEEILGLWILSPIFSTLYRRAPEDPRDARRAYTNPTTVGFTDTVNPELQARADGESTLYLGPMIPLPDWRAAIKDYLQPGEVLEEPQWGVVPPSRFGGGKAGNNYAALRQEYFEYVKKLS</sequence>
<reference evidence="1 2" key="1">
    <citation type="submission" date="2015-03" db="EMBL/GenBank/DDBJ databases">
        <authorList>
            <person name="Morales-Cruz A."/>
            <person name="Amrine K.C."/>
            <person name="Cantu D."/>
        </authorList>
    </citation>
    <scope>NUCLEOTIDE SEQUENCE [LARGE SCALE GENOMIC DNA]</scope>
    <source>
        <strain evidence="1">DS831</strain>
    </source>
</reference>